<accession>A0A7R9MD58</accession>
<dbReference type="Proteomes" id="UP000728032">
    <property type="component" value="Unassembled WGS sequence"/>
</dbReference>
<dbReference type="OrthoDB" id="6250723at2759"/>
<feature type="compositionally biased region" description="Basic and acidic residues" evidence="1">
    <location>
        <begin position="170"/>
        <end position="201"/>
    </location>
</feature>
<dbReference type="EMBL" id="OC928914">
    <property type="protein sequence ID" value="CAD7657994.1"/>
    <property type="molecule type" value="Genomic_DNA"/>
</dbReference>
<feature type="region of interest" description="Disordered" evidence="1">
    <location>
        <begin position="155"/>
        <end position="258"/>
    </location>
</feature>
<evidence type="ECO:0000313" key="2">
    <source>
        <dbReference type="EMBL" id="CAD7657994.1"/>
    </source>
</evidence>
<dbReference type="EMBL" id="CAJPVJ010014089">
    <property type="protein sequence ID" value="CAG2175180.1"/>
    <property type="molecule type" value="Genomic_DNA"/>
</dbReference>
<dbReference type="PANTHER" id="PTHR23186">
    <property type="entry name" value="RETINOIC ACID-INDUCED PROTEIN 2"/>
    <property type="match status" value="1"/>
</dbReference>
<dbReference type="Pfam" id="PF15279">
    <property type="entry name" value="SOBP"/>
    <property type="match status" value="1"/>
</dbReference>
<dbReference type="GO" id="GO:0048513">
    <property type="term" value="P:animal organ development"/>
    <property type="evidence" value="ECO:0007669"/>
    <property type="project" value="TreeGrafter"/>
</dbReference>
<reference evidence="2" key="1">
    <citation type="submission" date="2020-11" db="EMBL/GenBank/DDBJ databases">
        <authorList>
            <person name="Tran Van P."/>
        </authorList>
    </citation>
    <scope>NUCLEOTIDE SEQUENCE</scope>
</reference>
<name>A0A7R9MD58_9ACAR</name>
<keyword evidence="3" id="KW-1185">Reference proteome</keyword>
<dbReference type="AlphaFoldDB" id="A0A7R9MD58"/>
<gene>
    <name evidence="2" type="ORF">ONB1V03_LOCUS14619</name>
</gene>
<proteinExistence type="predicted"/>
<feature type="compositionally biased region" description="Polar residues" evidence="1">
    <location>
        <begin position="244"/>
        <end position="258"/>
    </location>
</feature>
<dbReference type="GO" id="GO:0005634">
    <property type="term" value="C:nucleus"/>
    <property type="evidence" value="ECO:0007669"/>
    <property type="project" value="TreeGrafter"/>
</dbReference>
<protein>
    <submittedName>
        <fullName evidence="2">Uncharacterized protein</fullName>
    </submittedName>
</protein>
<dbReference type="InterPro" id="IPR026092">
    <property type="entry name" value="RAI2/SOBP"/>
</dbReference>
<sequence length="258" mass="29007">MFIIIDNQNIPPGCIVCAWCAKIGMKLFTLRTATGCKAFCRRASFKKNKICDWCKHVRHTVNYVDFQDGEQQLQFCSNKCLNQYKMNIFCNETKAHLHLSPTMMKDTTKLAPVSSKQSSNLITPELWLKDLKNGENESNSANSFIETSDSELDLDLEDSQPLPPLPLKRRFTELSKDTDLKSSEKPKDNSVKDKIQSPKDSKRAKHSHKLPNSNRQISGAKPIDKSSANFHSPSYVGHARHSPIPTSVASLPRSSMVA</sequence>
<feature type="non-terminal residue" evidence="2">
    <location>
        <position position="1"/>
    </location>
</feature>
<evidence type="ECO:0000313" key="3">
    <source>
        <dbReference type="Proteomes" id="UP000728032"/>
    </source>
</evidence>
<evidence type="ECO:0000256" key="1">
    <source>
        <dbReference type="SAM" id="MobiDB-lite"/>
    </source>
</evidence>
<organism evidence="2">
    <name type="scientific">Oppiella nova</name>
    <dbReference type="NCBI Taxonomy" id="334625"/>
    <lineage>
        <taxon>Eukaryota</taxon>
        <taxon>Metazoa</taxon>
        <taxon>Ecdysozoa</taxon>
        <taxon>Arthropoda</taxon>
        <taxon>Chelicerata</taxon>
        <taxon>Arachnida</taxon>
        <taxon>Acari</taxon>
        <taxon>Acariformes</taxon>
        <taxon>Sarcoptiformes</taxon>
        <taxon>Oribatida</taxon>
        <taxon>Brachypylina</taxon>
        <taxon>Oppioidea</taxon>
        <taxon>Oppiidae</taxon>
        <taxon>Oppiella</taxon>
    </lineage>
</organism>
<dbReference type="PANTHER" id="PTHR23186:SF4">
    <property type="entry name" value="GH22790P"/>
    <property type="match status" value="1"/>
</dbReference>